<dbReference type="AlphaFoldDB" id="A0A8H4RJD3"/>
<organism evidence="1 2">
    <name type="scientific">Cudoniella acicularis</name>
    <dbReference type="NCBI Taxonomy" id="354080"/>
    <lineage>
        <taxon>Eukaryota</taxon>
        <taxon>Fungi</taxon>
        <taxon>Dikarya</taxon>
        <taxon>Ascomycota</taxon>
        <taxon>Pezizomycotina</taxon>
        <taxon>Leotiomycetes</taxon>
        <taxon>Helotiales</taxon>
        <taxon>Tricladiaceae</taxon>
        <taxon>Cudoniella</taxon>
    </lineage>
</organism>
<sequence length="476" mass="54602">MRHQQIQGQSEKCGLTVCNTANIVDVRADLSTPFNYLTNSDTEADNADLPATHLQRAMRPDSIEEAMQGSLDTRNLQQLSEQREQREQQWVNILSELDAEPISAPLQDYLTTLKHGLPVSDWTIDNYIEGMLRFAKPYGPERSEYFHNELNGLHTPNSLTKVWNKKHPQHPITALDQDIRLQCPPGWVSRVEETNRWVLRYMGKGPLSQALNKLIRWMTTMDCGMFSQFVQWQGIRFLTGDGLFDELFDFGPGEFTLTQNWEIPMNEAGTMGNLLYDFYDYSKTTDSLQLEIRIRTRAVFNYPAYLGKHPGGPRRLETVTQIDDVIICFDPETPQNILSNVKLEERLRQTYDAVQDSADLGKLEFYKAFPGKVPPSYSNYSQKSAQVISEDAKKYANHILSDAEWEESRAERENLALGLDRPLNFTRLISCLKGAHDAHLNRAIARAINKDVLSRAKRSKLEDLTKSFLDAWTIHR</sequence>
<dbReference type="EMBL" id="JAAMPI010000606">
    <property type="protein sequence ID" value="KAF4629965.1"/>
    <property type="molecule type" value="Genomic_DNA"/>
</dbReference>
<proteinExistence type="predicted"/>
<reference evidence="1 2" key="1">
    <citation type="submission" date="2020-03" db="EMBL/GenBank/DDBJ databases">
        <title>Draft Genome Sequence of Cudoniella acicularis.</title>
        <authorList>
            <person name="Buettner E."/>
            <person name="Kellner H."/>
        </authorList>
    </citation>
    <scope>NUCLEOTIDE SEQUENCE [LARGE SCALE GENOMIC DNA]</scope>
    <source>
        <strain evidence="1 2">DSM 108380</strain>
    </source>
</reference>
<gene>
    <name evidence="1" type="ORF">G7Y89_g8176</name>
</gene>
<dbReference type="PROSITE" id="PS00191">
    <property type="entry name" value="CYTOCHROME_B5_1"/>
    <property type="match status" value="1"/>
</dbReference>
<protein>
    <submittedName>
        <fullName evidence="1">Uncharacterized protein</fullName>
    </submittedName>
</protein>
<comment type="caution">
    <text evidence="1">The sequence shown here is derived from an EMBL/GenBank/DDBJ whole genome shotgun (WGS) entry which is preliminary data.</text>
</comment>
<dbReference type="OrthoDB" id="4810622at2759"/>
<name>A0A8H4RJD3_9HELO</name>
<keyword evidence="2" id="KW-1185">Reference proteome</keyword>
<dbReference type="Proteomes" id="UP000566819">
    <property type="component" value="Unassembled WGS sequence"/>
</dbReference>
<dbReference type="InterPro" id="IPR018506">
    <property type="entry name" value="Cyt_B5_heme-BS"/>
</dbReference>
<accession>A0A8H4RJD3</accession>
<dbReference type="GO" id="GO:0020037">
    <property type="term" value="F:heme binding"/>
    <property type="evidence" value="ECO:0007669"/>
    <property type="project" value="InterPro"/>
</dbReference>
<evidence type="ECO:0000313" key="1">
    <source>
        <dbReference type="EMBL" id="KAF4629965.1"/>
    </source>
</evidence>
<evidence type="ECO:0000313" key="2">
    <source>
        <dbReference type="Proteomes" id="UP000566819"/>
    </source>
</evidence>